<dbReference type="VEuPathDB" id="FungiDB:CPAG_06364"/>
<dbReference type="EMBL" id="DS268112">
    <property type="protein sequence ID" value="KMM70052.1"/>
    <property type="molecule type" value="Genomic_DNA"/>
</dbReference>
<sequence length="166" mass="18757">MRMQEYSMHLGRIYYPARAKVFPWSRLLKQNRCVLRELEEVKEKQTSDAQPMHAFVAYVTPLQRLMKVKGSVSPRKTTYIFETMFHGTGRISTVLSSQASVGLGVRHSAPLVLGSPSLQTSSQGFVATPAQWPQATRTLLFTEYKPNKKCLPSPTLPGKIMRRKSS</sequence>
<reference evidence="2" key="2">
    <citation type="journal article" date="2009" name="Genome Res.">
        <title>Comparative genomic analyses of the human fungal pathogens Coccidioides and their relatives.</title>
        <authorList>
            <person name="Sharpton T.J."/>
            <person name="Stajich J.E."/>
            <person name="Rounsley S.D."/>
            <person name="Gardner M.J."/>
            <person name="Wortman J.R."/>
            <person name="Jordar V.S."/>
            <person name="Maiti R."/>
            <person name="Kodira C.D."/>
            <person name="Neafsey D.E."/>
            <person name="Zeng Q."/>
            <person name="Hung C.-Y."/>
            <person name="McMahan C."/>
            <person name="Muszewska A."/>
            <person name="Grynberg M."/>
            <person name="Mandel M.A."/>
            <person name="Kellner E.M."/>
            <person name="Barker B.M."/>
            <person name="Galgiani J.N."/>
            <person name="Orbach M.J."/>
            <person name="Kirkland T.N."/>
            <person name="Cole G.T."/>
            <person name="Henn M.R."/>
            <person name="Birren B.W."/>
            <person name="Taylor J.W."/>
        </authorList>
    </citation>
    <scope>NUCLEOTIDE SEQUENCE [LARGE SCALE GENOMIC DNA]</scope>
    <source>
        <strain evidence="2">RMSCC 3488</strain>
    </source>
</reference>
<gene>
    <name evidence="1" type="ORF">CPAG_06364</name>
</gene>
<dbReference type="Proteomes" id="UP000054567">
    <property type="component" value="Unassembled WGS sequence"/>
</dbReference>
<evidence type="ECO:0000313" key="2">
    <source>
        <dbReference type="Proteomes" id="UP000054567"/>
    </source>
</evidence>
<protein>
    <submittedName>
        <fullName evidence="1">Uncharacterized protein</fullName>
    </submittedName>
</protein>
<reference evidence="2" key="3">
    <citation type="journal article" date="2010" name="Genome Res.">
        <title>Population genomic sequencing of Coccidioides fungi reveals recent hybridization and transposon control.</title>
        <authorList>
            <person name="Neafsey D.E."/>
            <person name="Barker B.M."/>
            <person name="Sharpton T.J."/>
            <person name="Stajich J.E."/>
            <person name="Park D.J."/>
            <person name="Whiston E."/>
            <person name="Hung C.-Y."/>
            <person name="McMahan C."/>
            <person name="White J."/>
            <person name="Sykes S."/>
            <person name="Heiman D."/>
            <person name="Young S."/>
            <person name="Zeng Q."/>
            <person name="Abouelleil A."/>
            <person name="Aftuck L."/>
            <person name="Bessette D."/>
            <person name="Brown A."/>
            <person name="FitzGerald M."/>
            <person name="Lui A."/>
            <person name="Macdonald J.P."/>
            <person name="Priest M."/>
            <person name="Orbach M.J."/>
            <person name="Galgiani J.N."/>
            <person name="Kirkland T.N."/>
            <person name="Cole G.T."/>
            <person name="Birren B.W."/>
            <person name="Henn M.R."/>
            <person name="Taylor J.W."/>
            <person name="Rounsley S.D."/>
        </authorList>
    </citation>
    <scope>NUCLEOTIDE SEQUENCE [LARGE SCALE GENOMIC DNA]</scope>
    <source>
        <strain evidence="2">RMSCC 3488</strain>
    </source>
</reference>
<dbReference type="AlphaFoldDB" id="A0A0J6IE67"/>
<reference evidence="1 2" key="1">
    <citation type="submission" date="2007-06" db="EMBL/GenBank/DDBJ databases">
        <title>The Genome Sequence of Coccidioides posadasii RMSCC_3488.</title>
        <authorList>
            <consortium name="Coccidioides Genome Resources Consortium"/>
            <consortium name="The Broad Institute Genome Sequencing Platform"/>
            <person name="Henn M.R."/>
            <person name="Sykes S."/>
            <person name="Young S."/>
            <person name="Jaffe D."/>
            <person name="Berlin A."/>
            <person name="Alvarez P."/>
            <person name="Butler J."/>
            <person name="Gnerre S."/>
            <person name="Grabherr M."/>
            <person name="Mauceli E."/>
            <person name="Brockman W."/>
            <person name="Kodira C."/>
            <person name="Alvarado L."/>
            <person name="Zeng Q."/>
            <person name="Crawford M."/>
            <person name="Antoine C."/>
            <person name="Devon K."/>
            <person name="Galgiani J."/>
            <person name="Orsborn K."/>
            <person name="Lewis M.L."/>
            <person name="Nusbaum C."/>
            <person name="Galagan J."/>
            <person name="Birren B."/>
        </authorList>
    </citation>
    <scope>NUCLEOTIDE SEQUENCE [LARGE SCALE GENOMIC DNA]</scope>
    <source>
        <strain evidence="1 2">RMSCC 3488</strain>
    </source>
</reference>
<proteinExistence type="predicted"/>
<accession>A0A0J6IE67</accession>
<name>A0A0J6IE67_COCPO</name>
<organism evidence="1 2">
    <name type="scientific">Coccidioides posadasii RMSCC 3488</name>
    <dbReference type="NCBI Taxonomy" id="454284"/>
    <lineage>
        <taxon>Eukaryota</taxon>
        <taxon>Fungi</taxon>
        <taxon>Dikarya</taxon>
        <taxon>Ascomycota</taxon>
        <taxon>Pezizomycotina</taxon>
        <taxon>Eurotiomycetes</taxon>
        <taxon>Eurotiomycetidae</taxon>
        <taxon>Onygenales</taxon>
        <taxon>Onygenaceae</taxon>
        <taxon>Coccidioides</taxon>
    </lineage>
</organism>
<evidence type="ECO:0000313" key="1">
    <source>
        <dbReference type="EMBL" id="KMM70052.1"/>
    </source>
</evidence>